<gene>
    <name evidence="1" type="ORF">SAMN06265173_13810</name>
</gene>
<evidence type="ECO:0000313" key="1">
    <source>
        <dbReference type="EMBL" id="SMO97681.1"/>
    </source>
</evidence>
<keyword evidence="2" id="KW-1185">Reference proteome</keyword>
<proteinExistence type="predicted"/>
<protein>
    <submittedName>
        <fullName evidence="1">Uncharacterized protein</fullName>
    </submittedName>
</protein>
<dbReference type="AlphaFoldDB" id="A0A521FQD6"/>
<reference evidence="1 2" key="1">
    <citation type="submission" date="2017-05" db="EMBL/GenBank/DDBJ databases">
        <authorList>
            <person name="Varghese N."/>
            <person name="Submissions S."/>
        </authorList>
    </citation>
    <scope>NUCLEOTIDE SEQUENCE [LARGE SCALE GENOMIC DNA]</scope>
    <source>
        <strain evidence="1 2">DSM 29506</strain>
    </source>
</reference>
<dbReference type="EMBL" id="FXTO01000038">
    <property type="protein sequence ID" value="SMO97681.1"/>
    <property type="molecule type" value="Genomic_DNA"/>
</dbReference>
<accession>A0A521FQD6</accession>
<dbReference type="OrthoDB" id="9769665at2"/>
<name>A0A521FQD6_9RHOB</name>
<organism evidence="1 2">
    <name type="scientific">Thalassovita litoralis</name>
    <dbReference type="NCBI Taxonomy" id="1010611"/>
    <lineage>
        <taxon>Bacteria</taxon>
        <taxon>Pseudomonadati</taxon>
        <taxon>Pseudomonadota</taxon>
        <taxon>Alphaproteobacteria</taxon>
        <taxon>Rhodobacterales</taxon>
        <taxon>Roseobacteraceae</taxon>
        <taxon>Thalassovita</taxon>
    </lineage>
</organism>
<sequence>MLETVALCVVLFDFSGLWISYLPDTMKSEVEQEIGFDPWGTAISDGMKTTLGIAAEGDSMSAWKALHAAEKTYDQLTEQEIVTETLACANRYAFLTSKSD</sequence>
<evidence type="ECO:0000313" key="2">
    <source>
        <dbReference type="Proteomes" id="UP000316030"/>
    </source>
</evidence>
<dbReference type="RefSeq" id="WP_142494756.1">
    <property type="nucleotide sequence ID" value="NZ_FXTO01000038.1"/>
</dbReference>
<dbReference type="Proteomes" id="UP000316030">
    <property type="component" value="Unassembled WGS sequence"/>
</dbReference>